<dbReference type="Proteomes" id="UP000320580">
    <property type="component" value="Chromosome"/>
</dbReference>
<evidence type="ECO:0000313" key="3">
    <source>
        <dbReference type="Proteomes" id="UP000320580"/>
    </source>
</evidence>
<dbReference type="AlphaFoldDB" id="A0A5B8J9M0"/>
<dbReference type="OrthoDB" id="4826718at2"/>
<protein>
    <submittedName>
        <fullName evidence="2">Winged helix-turn-helix transcriptional regulator</fullName>
    </submittedName>
</protein>
<dbReference type="Gene3D" id="1.10.10.10">
    <property type="entry name" value="Winged helix-like DNA-binding domain superfamily/Winged helix DNA-binding domain"/>
    <property type="match status" value="1"/>
</dbReference>
<dbReference type="RefSeq" id="WP_146481409.1">
    <property type="nucleotide sequence ID" value="NZ_CP042266.1"/>
</dbReference>
<dbReference type="PRINTS" id="PR00598">
    <property type="entry name" value="HTHMARR"/>
</dbReference>
<dbReference type="GO" id="GO:0006950">
    <property type="term" value="P:response to stress"/>
    <property type="evidence" value="ECO:0007669"/>
    <property type="project" value="TreeGrafter"/>
</dbReference>
<dbReference type="Pfam" id="PF12802">
    <property type="entry name" value="MarR_2"/>
    <property type="match status" value="1"/>
</dbReference>
<sequence>MPSWLLTQHAHRLVAEGFSAVDAHGYDYRLPATLEESGPASQAGLSRRSGIHVSDLVAAINELADRGLVERAPDPSDRRRNIISLTAAGRRRLRRLEKPLADSQEALPAPLSPEERQQLTALLSRLLDHHNGRAGGAA</sequence>
<dbReference type="GO" id="GO:0003700">
    <property type="term" value="F:DNA-binding transcription factor activity"/>
    <property type="evidence" value="ECO:0007669"/>
    <property type="project" value="InterPro"/>
</dbReference>
<feature type="domain" description="HTH marR-type" evidence="1">
    <location>
        <begin position="1"/>
        <end position="128"/>
    </location>
</feature>
<organism evidence="2 3">
    <name type="scientific">Streptomyces qinzhouensis</name>
    <dbReference type="NCBI Taxonomy" id="2599401"/>
    <lineage>
        <taxon>Bacteria</taxon>
        <taxon>Bacillati</taxon>
        <taxon>Actinomycetota</taxon>
        <taxon>Actinomycetes</taxon>
        <taxon>Kitasatosporales</taxon>
        <taxon>Streptomycetaceae</taxon>
        <taxon>Streptomyces</taxon>
    </lineage>
</organism>
<accession>A0A5B8J9M0</accession>
<dbReference type="InterPro" id="IPR036390">
    <property type="entry name" value="WH_DNA-bd_sf"/>
</dbReference>
<keyword evidence="3" id="KW-1185">Reference proteome</keyword>
<dbReference type="KEGG" id="sqz:FQU76_18075"/>
<dbReference type="PROSITE" id="PS50995">
    <property type="entry name" value="HTH_MARR_2"/>
    <property type="match status" value="1"/>
</dbReference>
<dbReference type="PANTHER" id="PTHR33164:SF43">
    <property type="entry name" value="HTH-TYPE TRANSCRIPTIONAL REPRESSOR YETL"/>
    <property type="match status" value="1"/>
</dbReference>
<dbReference type="InterPro" id="IPR000835">
    <property type="entry name" value="HTH_MarR-typ"/>
</dbReference>
<name>A0A5B8J9M0_9ACTN</name>
<proteinExistence type="predicted"/>
<dbReference type="PANTHER" id="PTHR33164">
    <property type="entry name" value="TRANSCRIPTIONAL REGULATOR, MARR FAMILY"/>
    <property type="match status" value="1"/>
</dbReference>
<gene>
    <name evidence="2" type="ORF">FQU76_18075</name>
</gene>
<dbReference type="SUPFAM" id="SSF46785">
    <property type="entry name" value="Winged helix' DNA-binding domain"/>
    <property type="match status" value="1"/>
</dbReference>
<dbReference type="EMBL" id="CP042266">
    <property type="protein sequence ID" value="QDY78087.1"/>
    <property type="molecule type" value="Genomic_DNA"/>
</dbReference>
<evidence type="ECO:0000313" key="2">
    <source>
        <dbReference type="EMBL" id="QDY78087.1"/>
    </source>
</evidence>
<dbReference type="SMART" id="SM00347">
    <property type="entry name" value="HTH_MARR"/>
    <property type="match status" value="1"/>
</dbReference>
<dbReference type="InterPro" id="IPR036388">
    <property type="entry name" value="WH-like_DNA-bd_sf"/>
</dbReference>
<evidence type="ECO:0000259" key="1">
    <source>
        <dbReference type="PROSITE" id="PS50995"/>
    </source>
</evidence>
<dbReference type="InterPro" id="IPR039422">
    <property type="entry name" value="MarR/SlyA-like"/>
</dbReference>
<reference evidence="2 3" key="1">
    <citation type="submission" date="2019-07" db="EMBL/GenBank/DDBJ databases">
        <authorList>
            <person name="Zhu P."/>
        </authorList>
    </citation>
    <scope>NUCLEOTIDE SEQUENCE [LARGE SCALE GENOMIC DNA]</scope>
    <source>
        <strain evidence="2 3">SSL-25</strain>
    </source>
</reference>